<feature type="region of interest" description="Disordered" evidence="2">
    <location>
        <begin position="209"/>
        <end position="237"/>
    </location>
</feature>
<proteinExistence type="predicted"/>
<evidence type="ECO:0000256" key="2">
    <source>
        <dbReference type="SAM" id="MobiDB-lite"/>
    </source>
</evidence>
<evidence type="ECO:0000313" key="3">
    <source>
        <dbReference type="EMBL" id="KAF7337306.1"/>
    </source>
</evidence>
<dbReference type="Proteomes" id="UP000623467">
    <property type="component" value="Unassembled WGS sequence"/>
</dbReference>
<keyword evidence="4" id="KW-1185">Reference proteome</keyword>
<name>A0A8H6XB44_9AGAR</name>
<evidence type="ECO:0000313" key="4">
    <source>
        <dbReference type="Proteomes" id="UP000623467"/>
    </source>
</evidence>
<feature type="coiled-coil region" evidence="1">
    <location>
        <begin position="13"/>
        <end position="111"/>
    </location>
</feature>
<feature type="compositionally biased region" description="Basic and acidic residues" evidence="2">
    <location>
        <begin position="225"/>
        <end position="237"/>
    </location>
</feature>
<keyword evidence="1" id="KW-0175">Coiled coil</keyword>
<dbReference type="EMBL" id="JACAZH010000034">
    <property type="protein sequence ID" value="KAF7337306.1"/>
    <property type="molecule type" value="Genomic_DNA"/>
</dbReference>
<reference evidence="3" key="1">
    <citation type="submission" date="2020-05" db="EMBL/GenBank/DDBJ databases">
        <title>Mycena genomes resolve the evolution of fungal bioluminescence.</title>
        <authorList>
            <person name="Tsai I.J."/>
        </authorList>
    </citation>
    <scope>NUCLEOTIDE SEQUENCE</scope>
    <source>
        <strain evidence="3">160909Yilan</strain>
    </source>
</reference>
<protein>
    <submittedName>
        <fullName evidence="3">Uncharacterized protein</fullName>
    </submittedName>
</protein>
<evidence type="ECO:0000256" key="1">
    <source>
        <dbReference type="SAM" id="Coils"/>
    </source>
</evidence>
<dbReference type="AlphaFoldDB" id="A0A8H6XB44"/>
<sequence>MNTEILGGASDIIECLMEELRILQKHLKEEKARVASAETARRNQEETGLSVLGVTKTALEITRQRLNNQRSANKVLERAAKETQSRFQALIEAAAKKELQLEEDIKHMQGELNERNVELLSATQDLSAARQDNIKLQLLVEQKSRVSDGANAIVEAKDRDLKRAAEALSQAHAQMQLQKAQLNTMQKQLRRALREAAGARSIATMAKARHNAAKRSRKSAEQQLENERASHEENCRELNELVQRYQLHEVGPDDKGEPALA</sequence>
<accession>A0A8H6XB44</accession>
<gene>
    <name evidence="3" type="ORF">MSAN_02255800</name>
</gene>
<dbReference type="OrthoDB" id="3061562at2759"/>
<organism evidence="3 4">
    <name type="scientific">Mycena sanguinolenta</name>
    <dbReference type="NCBI Taxonomy" id="230812"/>
    <lineage>
        <taxon>Eukaryota</taxon>
        <taxon>Fungi</taxon>
        <taxon>Dikarya</taxon>
        <taxon>Basidiomycota</taxon>
        <taxon>Agaricomycotina</taxon>
        <taxon>Agaricomycetes</taxon>
        <taxon>Agaricomycetidae</taxon>
        <taxon>Agaricales</taxon>
        <taxon>Marasmiineae</taxon>
        <taxon>Mycenaceae</taxon>
        <taxon>Mycena</taxon>
    </lineage>
</organism>
<comment type="caution">
    <text evidence="3">The sequence shown here is derived from an EMBL/GenBank/DDBJ whole genome shotgun (WGS) entry which is preliminary data.</text>
</comment>